<evidence type="ECO:0008006" key="3">
    <source>
        <dbReference type="Google" id="ProtNLM"/>
    </source>
</evidence>
<keyword evidence="2" id="KW-1185">Reference proteome</keyword>
<organism evidence="1 2">
    <name type="scientific">Grus japonensis</name>
    <name type="common">Japanese crane</name>
    <name type="synonym">Red-crowned crane</name>
    <dbReference type="NCBI Taxonomy" id="30415"/>
    <lineage>
        <taxon>Eukaryota</taxon>
        <taxon>Metazoa</taxon>
        <taxon>Chordata</taxon>
        <taxon>Craniata</taxon>
        <taxon>Vertebrata</taxon>
        <taxon>Euteleostomi</taxon>
        <taxon>Archelosauria</taxon>
        <taxon>Archosauria</taxon>
        <taxon>Dinosauria</taxon>
        <taxon>Saurischia</taxon>
        <taxon>Theropoda</taxon>
        <taxon>Coelurosauria</taxon>
        <taxon>Aves</taxon>
        <taxon>Neognathae</taxon>
        <taxon>Neoaves</taxon>
        <taxon>Gruiformes</taxon>
        <taxon>Gruidae</taxon>
        <taxon>Grus</taxon>
    </lineage>
</organism>
<comment type="caution">
    <text evidence="1">The sequence shown here is derived from an EMBL/GenBank/DDBJ whole genome shotgun (WGS) entry which is preliminary data.</text>
</comment>
<name>A0ABC9WHN0_GRUJA</name>
<dbReference type="AlphaFoldDB" id="A0ABC9WHN0"/>
<protein>
    <recommendedName>
        <fullName evidence="3">Reverse transcriptase domain-containing protein</fullName>
    </recommendedName>
</protein>
<evidence type="ECO:0000313" key="1">
    <source>
        <dbReference type="EMBL" id="GAB0184969.1"/>
    </source>
</evidence>
<evidence type="ECO:0000313" key="2">
    <source>
        <dbReference type="Proteomes" id="UP001623348"/>
    </source>
</evidence>
<gene>
    <name evidence="1" type="ORF">GRJ2_000962200</name>
</gene>
<reference evidence="1 2" key="1">
    <citation type="submission" date="2024-06" db="EMBL/GenBank/DDBJ databases">
        <title>The draft genome of Grus japonensis, version 3.</title>
        <authorList>
            <person name="Nabeshima K."/>
            <person name="Suzuki S."/>
            <person name="Onuma M."/>
        </authorList>
    </citation>
    <scope>NUCLEOTIDE SEQUENCE [LARGE SCALE GENOMIC DNA]</scope>
    <source>
        <strain evidence="1 2">451A</strain>
    </source>
</reference>
<sequence length="82" mass="9337">MCDGNSVRDPRRAISEMRRAVDVSKWIRWAATSVVSTGEHLVMTMIINCIVYLDFSKTFATVSHKILIEKLLMHGLGDQMVR</sequence>
<dbReference type="Proteomes" id="UP001623348">
    <property type="component" value="Unassembled WGS sequence"/>
</dbReference>
<proteinExistence type="predicted"/>
<dbReference type="EMBL" id="BAAFJT010000002">
    <property type="protein sequence ID" value="GAB0184969.1"/>
    <property type="molecule type" value="Genomic_DNA"/>
</dbReference>
<accession>A0ABC9WHN0</accession>